<keyword evidence="3 6" id="KW-0812">Transmembrane</keyword>
<dbReference type="AlphaFoldDB" id="A0A3M0MD82"/>
<feature type="transmembrane region" description="Helical" evidence="6">
    <location>
        <begin position="41"/>
        <end position="64"/>
    </location>
</feature>
<keyword evidence="4 6" id="KW-1133">Transmembrane helix</keyword>
<dbReference type="InterPro" id="IPR001123">
    <property type="entry name" value="LeuE-type"/>
</dbReference>
<sequence>MTLPAESIWLYAIAMIGIWFTPGPVWVAIIARALASGFRGVWPLAIGVAIGDAIWPLIAIFGLAVIVSQNAMLIEAMRWVAAAVFIGMGLMLLRKASQPVERDSRLTRSGTWAGFSAGLLAIAGNPKAALFYVGVLPGFFDVTVLTGPDVTTIVVMSCAIPFCLNLGMGGAIAAARSKLSSPTGLRRMNLVSGGLLIAVGCVIGLGQALAG</sequence>
<feature type="transmembrane region" description="Helical" evidence="6">
    <location>
        <begin position="12"/>
        <end position="34"/>
    </location>
</feature>
<keyword evidence="2" id="KW-1003">Cell membrane</keyword>
<keyword evidence="5 6" id="KW-0472">Membrane</keyword>
<dbReference type="RefSeq" id="WP_122112204.1">
    <property type="nucleotide sequence ID" value="NZ_QOKZ01000003.1"/>
</dbReference>
<evidence type="ECO:0000256" key="3">
    <source>
        <dbReference type="ARBA" id="ARBA00022692"/>
    </source>
</evidence>
<organism evidence="7 8">
    <name type="scientific">Paracoccus alkanivorans</name>
    <dbReference type="NCBI Taxonomy" id="2116655"/>
    <lineage>
        <taxon>Bacteria</taxon>
        <taxon>Pseudomonadati</taxon>
        <taxon>Pseudomonadota</taxon>
        <taxon>Alphaproteobacteria</taxon>
        <taxon>Rhodobacterales</taxon>
        <taxon>Paracoccaceae</taxon>
        <taxon>Paracoccus</taxon>
    </lineage>
</organism>
<evidence type="ECO:0000256" key="4">
    <source>
        <dbReference type="ARBA" id="ARBA00022989"/>
    </source>
</evidence>
<reference evidence="7 8" key="1">
    <citation type="submission" date="2018-07" db="EMBL/GenBank/DDBJ databases">
        <authorList>
            <person name="Zhang Y."/>
            <person name="Wang L."/>
            <person name="Ma S."/>
        </authorList>
    </citation>
    <scope>NUCLEOTIDE SEQUENCE [LARGE SCALE GENOMIC DNA]</scope>
    <source>
        <strain evidence="7 8">4-2</strain>
    </source>
</reference>
<feature type="transmembrane region" description="Helical" evidence="6">
    <location>
        <begin position="76"/>
        <end position="93"/>
    </location>
</feature>
<dbReference type="PANTHER" id="PTHR30086">
    <property type="entry name" value="ARGININE EXPORTER PROTEIN ARGO"/>
    <property type="match status" value="1"/>
</dbReference>
<dbReference type="OrthoDB" id="9804822at2"/>
<dbReference type="PANTHER" id="PTHR30086:SF20">
    <property type="entry name" value="ARGININE EXPORTER PROTEIN ARGO-RELATED"/>
    <property type="match status" value="1"/>
</dbReference>
<name>A0A3M0MD82_9RHOB</name>
<proteinExistence type="predicted"/>
<dbReference type="GO" id="GO:0015171">
    <property type="term" value="F:amino acid transmembrane transporter activity"/>
    <property type="evidence" value="ECO:0007669"/>
    <property type="project" value="TreeGrafter"/>
</dbReference>
<dbReference type="GO" id="GO:0005886">
    <property type="term" value="C:plasma membrane"/>
    <property type="evidence" value="ECO:0007669"/>
    <property type="project" value="UniProtKB-SubCell"/>
</dbReference>
<comment type="caution">
    <text evidence="7">The sequence shown here is derived from an EMBL/GenBank/DDBJ whole genome shotgun (WGS) entry which is preliminary data.</text>
</comment>
<evidence type="ECO:0000313" key="7">
    <source>
        <dbReference type="EMBL" id="RMC35581.1"/>
    </source>
</evidence>
<dbReference type="EMBL" id="QOKZ01000003">
    <property type="protein sequence ID" value="RMC35581.1"/>
    <property type="molecule type" value="Genomic_DNA"/>
</dbReference>
<feature type="transmembrane region" description="Helical" evidence="6">
    <location>
        <begin position="153"/>
        <end position="175"/>
    </location>
</feature>
<gene>
    <name evidence="7" type="ORF">C9E81_10180</name>
</gene>
<dbReference type="Proteomes" id="UP000273516">
    <property type="component" value="Unassembled WGS sequence"/>
</dbReference>
<keyword evidence="8" id="KW-1185">Reference proteome</keyword>
<accession>A0A3M0MD82</accession>
<evidence type="ECO:0000313" key="8">
    <source>
        <dbReference type="Proteomes" id="UP000273516"/>
    </source>
</evidence>
<feature type="transmembrane region" description="Helical" evidence="6">
    <location>
        <begin position="187"/>
        <end position="210"/>
    </location>
</feature>
<evidence type="ECO:0000256" key="2">
    <source>
        <dbReference type="ARBA" id="ARBA00022475"/>
    </source>
</evidence>
<feature type="transmembrane region" description="Helical" evidence="6">
    <location>
        <begin position="113"/>
        <end position="133"/>
    </location>
</feature>
<protein>
    <submittedName>
        <fullName evidence="7">LysE family translocator</fullName>
    </submittedName>
</protein>
<evidence type="ECO:0000256" key="6">
    <source>
        <dbReference type="SAM" id="Phobius"/>
    </source>
</evidence>
<comment type="subcellular location">
    <subcellularLocation>
        <location evidence="1">Cell membrane</location>
        <topology evidence="1">Multi-pass membrane protein</topology>
    </subcellularLocation>
</comment>
<evidence type="ECO:0000256" key="5">
    <source>
        <dbReference type="ARBA" id="ARBA00023136"/>
    </source>
</evidence>
<dbReference type="Pfam" id="PF01810">
    <property type="entry name" value="LysE"/>
    <property type="match status" value="1"/>
</dbReference>
<evidence type="ECO:0000256" key="1">
    <source>
        <dbReference type="ARBA" id="ARBA00004651"/>
    </source>
</evidence>